<keyword evidence="4 10" id="KW-0808">Transferase</keyword>
<accession>A0A560GKN8</accession>
<gene>
    <name evidence="12" type="ORF">FBZ90_1253</name>
</gene>
<evidence type="ECO:0000256" key="6">
    <source>
        <dbReference type="ARBA" id="ARBA00022827"/>
    </source>
</evidence>
<dbReference type="PANTHER" id="PTHR30040">
    <property type="entry name" value="THIAMINE BIOSYNTHESIS LIPOPROTEIN APBE"/>
    <property type="match status" value="1"/>
</dbReference>
<evidence type="ECO:0000313" key="13">
    <source>
        <dbReference type="Proteomes" id="UP000315751"/>
    </source>
</evidence>
<feature type="binding site" evidence="11">
    <location>
        <position position="187"/>
    </location>
    <ligand>
        <name>Mg(2+)</name>
        <dbReference type="ChEBI" id="CHEBI:18420"/>
    </ligand>
</feature>
<evidence type="ECO:0000256" key="1">
    <source>
        <dbReference type="ARBA" id="ARBA00011955"/>
    </source>
</evidence>
<dbReference type="Pfam" id="PF02424">
    <property type="entry name" value="ApbE"/>
    <property type="match status" value="1"/>
</dbReference>
<dbReference type="RefSeq" id="WP_145736413.1">
    <property type="nucleotide sequence ID" value="NZ_VITR01000025.1"/>
</dbReference>
<dbReference type="Gene3D" id="3.10.520.10">
    <property type="entry name" value="ApbE-like domains"/>
    <property type="match status" value="1"/>
</dbReference>
<dbReference type="InterPro" id="IPR006311">
    <property type="entry name" value="TAT_signal"/>
</dbReference>
<reference evidence="12 13" key="1">
    <citation type="submission" date="2019-06" db="EMBL/GenBank/DDBJ databases">
        <title>Genomic Encyclopedia of Type Strains, Phase IV (KMG-V): Genome sequencing to study the core and pangenomes of soil and plant-associated prokaryotes.</title>
        <authorList>
            <person name="Whitman W."/>
        </authorList>
    </citation>
    <scope>NUCLEOTIDE SEQUENCE [LARGE SCALE GENOMIC DNA]</scope>
    <source>
        <strain evidence="12 13">BR 11622</strain>
    </source>
</reference>
<evidence type="ECO:0000256" key="3">
    <source>
        <dbReference type="ARBA" id="ARBA00022630"/>
    </source>
</evidence>
<keyword evidence="3 10" id="KW-0285">Flavoprotein</keyword>
<evidence type="ECO:0000256" key="7">
    <source>
        <dbReference type="ARBA" id="ARBA00022842"/>
    </source>
</evidence>
<comment type="catalytic activity">
    <reaction evidence="9 10">
        <text>L-threonyl-[protein] + FAD = FMN-L-threonyl-[protein] + AMP + H(+)</text>
        <dbReference type="Rhea" id="RHEA:36847"/>
        <dbReference type="Rhea" id="RHEA-COMP:11060"/>
        <dbReference type="Rhea" id="RHEA-COMP:11061"/>
        <dbReference type="ChEBI" id="CHEBI:15378"/>
        <dbReference type="ChEBI" id="CHEBI:30013"/>
        <dbReference type="ChEBI" id="CHEBI:57692"/>
        <dbReference type="ChEBI" id="CHEBI:74257"/>
        <dbReference type="ChEBI" id="CHEBI:456215"/>
        <dbReference type="EC" id="2.7.1.180"/>
    </reaction>
</comment>
<sequence>MNTPTRRRALTLLAAAAGLPLLDLPLMGLRPAAAVEMPTLRHWSGVALGADAHLVINHPNPAEADALIQASLAEVARLEAIFSLYRPDSALSRLNRDGVLVDPPAELVILLAEALSIARRTDGAFDPTVQPLWTLYAGHFGRPGASPAGPPESAVREALAQVGYHKLTVAPDRVSFHHPGMALTLNGIAQGYVTDQVVALLKARGVAHTLVDMGEIRAVGTHPTGRPWTAGIKAPGEDDRTLLTLPLRDQALSTSGAYGTPFEPTGRFNHLFTPATGRCSDPRFSVSVSAPTATLADALSTALSVTPVGARVLARFPECRAWRAGADGSVTALNRSQST</sequence>
<dbReference type="OrthoDB" id="9778595at2"/>
<organism evidence="12 13">
    <name type="scientific">Nitrospirillum amazonense</name>
    <dbReference type="NCBI Taxonomy" id="28077"/>
    <lineage>
        <taxon>Bacteria</taxon>
        <taxon>Pseudomonadati</taxon>
        <taxon>Pseudomonadota</taxon>
        <taxon>Alphaproteobacteria</taxon>
        <taxon>Rhodospirillales</taxon>
        <taxon>Azospirillaceae</taxon>
        <taxon>Nitrospirillum</taxon>
    </lineage>
</organism>
<dbReference type="GO" id="GO:0016740">
    <property type="term" value="F:transferase activity"/>
    <property type="evidence" value="ECO:0007669"/>
    <property type="project" value="UniProtKB-UniRule"/>
</dbReference>
<dbReference type="InterPro" id="IPR003374">
    <property type="entry name" value="ApbE-like_sf"/>
</dbReference>
<dbReference type="AlphaFoldDB" id="A0A560GKN8"/>
<comment type="similarity">
    <text evidence="10">Belongs to the ApbE family.</text>
</comment>
<name>A0A560GKN8_9PROT</name>
<evidence type="ECO:0000256" key="10">
    <source>
        <dbReference type="PIRNR" id="PIRNR006268"/>
    </source>
</evidence>
<keyword evidence="13" id="KW-1185">Reference proteome</keyword>
<dbReference type="Proteomes" id="UP000315751">
    <property type="component" value="Unassembled WGS sequence"/>
</dbReference>
<keyword evidence="6 10" id="KW-0274">FAD</keyword>
<evidence type="ECO:0000256" key="11">
    <source>
        <dbReference type="PIRSR" id="PIRSR006268-2"/>
    </source>
</evidence>
<evidence type="ECO:0000313" key="12">
    <source>
        <dbReference type="EMBL" id="TWB34533.1"/>
    </source>
</evidence>
<proteinExistence type="inferred from homology"/>
<feature type="binding site" evidence="11">
    <location>
        <position position="301"/>
    </location>
    <ligand>
        <name>Mg(2+)</name>
        <dbReference type="ChEBI" id="CHEBI:18420"/>
    </ligand>
</feature>
<protein>
    <recommendedName>
        <fullName evidence="2 10">FAD:protein FMN transferase</fullName>
        <ecNumber evidence="1 10">2.7.1.180</ecNumber>
    </recommendedName>
    <alternativeName>
        <fullName evidence="8 10">Flavin transferase</fullName>
    </alternativeName>
</protein>
<evidence type="ECO:0000256" key="4">
    <source>
        <dbReference type="ARBA" id="ARBA00022679"/>
    </source>
</evidence>
<evidence type="ECO:0000256" key="2">
    <source>
        <dbReference type="ARBA" id="ARBA00016337"/>
    </source>
</evidence>
<dbReference type="PIRSF" id="PIRSF006268">
    <property type="entry name" value="ApbE"/>
    <property type="match status" value="1"/>
</dbReference>
<keyword evidence="12" id="KW-0449">Lipoprotein</keyword>
<dbReference type="EMBL" id="VITR01000025">
    <property type="protein sequence ID" value="TWB34533.1"/>
    <property type="molecule type" value="Genomic_DNA"/>
</dbReference>
<evidence type="ECO:0000256" key="5">
    <source>
        <dbReference type="ARBA" id="ARBA00022723"/>
    </source>
</evidence>
<evidence type="ECO:0000256" key="9">
    <source>
        <dbReference type="ARBA" id="ARBA00048540"/>
    </source>
</evidence>
<dbReference type="InterPro" id="IPR024932">
    <property type="entry name" value="ApbE"/>
</dbReference>
<comment type="caution">
    <text evidence="12">The sequence shown here is derived from an EMBL/GenBank/DDBJ whole genome shotgun (WGS) entry which is preliminary data.</text>
</comment>
<dbReference type="PROSITE" id="PS51318">
    <property type="entry name" value="TAT"/>
    <property type="match status" value="1"/>
</dbReference>
<keyword evidence="5 10" id="KW-0479">Metal-binding</keyword>
<dbReference type="PANTHER" id="PTHR30040:SF2">
    <property type="entry name" value="FAD:PROTEIN FMN TRANSFERASE"/>
    <property type="match status" value="1"/>
</dbReference>
<dbReference type="EC" id="2.7.1.180" evidence="1 10"/>
<evidence type="ECO:0000256" key="8">
    <source>
        <dbReference type="ARBA" id="ARBA00031306"/>
    </source>
</evidence>
<dbReference type="GO" id="GO:0046872">
    <property type="term" value="F:metal ion binding"/>
    <property type="evidence" value="ECO:0007669"/>
    <property type="project" value="UniProtKB-UniRule"/>
</dbReference>
<comment type="cofactor">
    <cofactor evidence="11">
        <name>Mg(2+)</name>
        <dbReference type="ChEBI" id="CHEBI:18420"/>
    </cofactor>
    <cofactor evidence="11">
        <name>Mn(2+)</name>
        <dbReference type="ChEBI" id="CHEBI:29035"/>
    </cofactor>
    <text evidence="11">Magnesium. Can also use manganese.</text>
</comment>
<dbReference type="SUPFAM" id="SSF143631">
    <property type="entry name" value="ApbE-like"/>
    <property type="match status" value="1"/>
</dbReference>
<feature type="binding site" evidence="11">
    <location>
        <position position="297"/>
    </location>
    <ligand>
        <name>Mg(2+)</name>
        <dbReference type="ChEBI" id="CHEBI:18420"/>
    </ligand>
</feature>
<keyword evidence="7 10" id="KW-0460">Magnesium</keyword>